<accession>A0A919XSD4</accession>
<dbReference type="PANTHER" id="PTHR43072:SF23">
    <property type="entry name" value="UPF0039 PROTEIN C11D3.02C"/>
    <property type="match status" value="1"/>
</dbReference>
<dbReference type="SUPFAM" id="SSF55729">
    <property type="entry name" value="Acyl-CoA N-acyltransferases (Nat)"/>
    <property type="match status" value="1"/>
</dbReference>
<proteinExistence type="predicted"/>
<reference evidence="4 5" key="1">
    <citation type="submission" date="2021-03" db="EMBL/GenBank/DDBJ databases">
        <title>Antimicrobial resistance genes in bacteria isolated from Japanese honey, and their potential for conferring macrolide and lincosamide resistance in the American foulbrood pathogen Paenibacillus larvae.</title>
        <authorList>
            <person name="Okamoto M."/>
            <person name="Kumagai M."/>
            <person name="Kanamori H."/>
            <person name="Takamatsu D."/>
        </authorList>
    </citation>
    <scope>NUCLEOTIDE SEQUENCE [LARGE SCALE GENOMIC DNA]</scope>
    <source>
        <strain evidence="4 5">J41TS12</strain>
    </source>
</reference>
<dbReference type="Gene3D" id="3.40.630.30">
    <property type="match status" value="1"/>
</dbReference>
<dbReference type="EMBL" id="BORR01000003">
    <property type="protein sequence ID" value="GIO36015.1"/>
    <property type="molecule type" value="Genomic_DNA"/>
</dbReference>
<dbReference type="InterPro" id="IPR000182">
    <property type="entry name" value="GNAT_dom"/>
</dbReference>
<dbReference type="Proteomes" id="UP000681162">
    <property type="component" value="Unassembled WGS sequence"/>
</dbReference>
<gene>
    <name evidence="4" type="ORF">J41TS12_08760</name>
</gene>
<keyword evidence="5" id="KW-1185">Reference proteome</keyword>
<keyword evidence="1" id="KW-0808">Transferase</keyword>
<evidence type="ECO:0000259" key="3">
    <source>
        <dbReference type="PROSITE" id="PS51186"/>
    </source>
</evidence>
<keyword evidence="2" id="KW-0012">Acyltransferase</keyword>
<dbReference type="InterPro" id="IPR016181">
    <property type="entry name" value="Acyl_CoA_acyltransferase"/>
</dbReference>
<evidence type="ECO:0000256" key="1">
    <source>
        <dbReference type="ARBA" id="ARBA00022679"/>
    </source>
</evidence>
<name>A0A919XSD4_9BACL</name>
<dbReference type="GO" id="GO:0016747">
    <property type="term" value="F:acyltransferase activity, transferring groups other than amino-acyl groups"/>
    <property type="evidence" value="ECO:0007669"/>
    <property type="project" value="InterPro"/>
</dbReference>
<dbReference type="AlphaFoldDB" id="A0A919XSD4"/>
<comment type="caution">
    <text evidence="4">The sequence shown here is derived from an EMBL/GenBank/DDBJ whole genome shotgun (WGS) entry which is preliminary data.</text>
</comment>
<organism evidence="4 5">
    <name type="scientific">Paenibacillus antibioticophila</name>
    <dbReference type="NCBI Taxonomy" id="1274374"/>
    <lineage>
        <taxon>Bacteria</taxon>
        <taxon>Bacillati</taxon>
        <taxon>Bacillota</taxon>
        <taxon>Bacilli</taxon>
        <taxon>Bacillales</taxon>
        <taxon>Paenibacillaceae</taxon>
        <taxon>Paenibacillus</taxon>
    </lineage>
</organism>
<feature type="domain" description="N-acetyltransferase" evidence="3">
    <location>
        <begin position="9"/>
        <end position="171"/>
    </location>
</feature>
<dbReference type="RefSeq" id="WP_212938400.1">
    <property type="nucleotide sequence ID" value="NZ_BORR01000003.1"/>
</dbReference>
<dbReference type="PROSITE" id="PS51186">
    <property type="entry name" value="GNAT"/>
    <property type="match status" value="1"/>
</dbReference>
<sequence>MYKLKINDYTLQDAVLSDLGDIVSIYNETIAGRMVTADLEPVSVESRVNWFKEHSPDHRPLWVLKSGDKVAAWISFQSFYGRPAYSATAEISIYISEAYRSRGIGKILLEQALAFCPRIGVLTLLGFVFAHNEPSLALLRKFGFEEWAFLPRVANLDGIERDLVILGRRIDSEIEIGEELH</sequence>
<dbReference type="Pfam" id="PF00583">
    <property type="entry name" value="Acetyltransf_1"/>
    <property type="match status" value="1"/>
</dbReference>
<evidence type="ECO:0000256" key="2">
    <source>
        <dbReference type="ARBA" id="ARBA00023315"/>
    </source>
</evidence>
<dbReference type="PANTHER" id="PTHR43072">
    <property type="entry name" value="N-ACETYLTRANSFERASE"/>
    <property type="match status" value="1"/>
</dbReference>
<protein>
    <submittedName>
        <fullName evidence="4">N-acetyltransferase</fullName>
    </submittedName>
</protein>
<dbReference type="CDD" id="cd04301">
    <property type="entry name" value="NAT_SF"/>
    <property type="match status" value="1"/>
</dbReference>
<evidence type="ECO:0000313" key="4">
    <source>
        <dbReference type="EMBL" id="GIO36015.1"/>
    </source>
</evidence>
<evidence type="ECO:0000313" key="5">
    <source>
        <dbReference type="Proteomes" id="UP000681162"/>
    </source>
</evidence>